<proteinExistence type="predicted"/>
<organism evidence="1 2">
    <name type="scientific">Gossypium australe</name>
    <dbReference type="NCBI Taxonomy" id="47621"/>
    <lineage>
        <taxon>Eukaryota</taxon>
        <taxon>Viridiplantae</taxon>
        <taxon>Streptophyta</taxon>
        <taxon>Embryophyta</taxon>
        <taxon>Tracheophyta</taxon>
        <taxon>Spermatophyta</taxon>
        <taxon>Magnoliopsida</taxon>
        <taxon>eudicotyledons</taxon>
        <taxon>Gunneridae</taxon>
        <taxon>Pentapetalae</taxon>
        <taxon>rosids</taxon>
        <taxon>malvids</taxon>
        <taxon>Malvales</taxon>
        <taxon>Malvaceae</taxon>
        <taxon>Malvoideae</taxon>
        <taxon>Gossypium</taxon>
    </lineage>
</organism>
<dbReference type="AlphaFoldDB" id="A0A5B6X2D8"/>
<gene>
    <name evidence="1" type="ORF">EPI10_031724</name>
</gene>
<evidence type="ECO:0000313" key="2">
    <source>
        <dbReference type="Proteomes" id="UP000325315"/>
    </source>
</evidence>
<accession>A0A5B6X2D8</accession>
<reference evidence="2" key="1">
    <citation type="journal article" date="2019" name="Plant Biotechnol. J.">
        <title>Genome sequencing of the Australian wild diploid species Gossypium australe highlights disease resistance and delayed gland morphogenesis.</title>
        <authorList>
            <person name="Cai Y."/>
            <person name="Cai X."/>
            <person name="Wang Q."/>
            <person name="Wang P."/>
            <person name="Zhang Y."/>
            <person name="Cai C."/>
            <person name="Xu Y."/>
            <person name="Wang K."/>
            <person name="Zhou Z."/>
            <person name="Wang C."/>
            <person name="Geng S."/>
            <person name="Li B."/>
            <person name="Dong Q."/>
            <person name="Hou Y."/>
            <person name="Wang H."/>
            <person name="Ai P."/>
            <person name="Liu Z."/>
            <person name="Yi F."/>
            <person name="Sun M."/>
            <person name="An G."/>
            <person name="Cheng J."/>
            <person name="Zhang Y."/>
            <person name="Shi Q."/>
            <person name="Xie Y."/>
            <person name="Shi X."/>
            <person name="Chang Y."/>
            <person name="Huang F."/>
            <person name="Chen Y."/>
            <person name="Hong S."/>
            <person name="Mi L."/>
            <person name="Sun Q."/>
            <person name="Zhang L."/>
            <person name="Zhou B."/>
            <person name="Peng R."/>
            <person name="Zhang X."/>
            <person name="Liu F."/>
        </authorList>
    </citation>
    <scope>NUCLEOTIDE SEQUENCE [LARGE SCALE GENOMIC DNA]</scope>
    <source>
        <strain evidence="2">cv. PA1801</strain>
    </source>
</reference>
<comment type="caution">
    <text evidence="1">The sequence shown here is derived from an EMBL/GenBank/DDBJ whole genome shotgun (WGS) entry which is preliminary data.</text>
</comment>
<evidence type="ECO:0000313" key="1">
    <source>
        <dbReference type="EMBL" id="KAA3487933.1"/>
    </source>
</evidence>
<name>A0A5B6X2D8_9ROSI</name>
<keyword evidence="2" id="KW-1185">Reference proteome</keyword>
<dbReference type="EMBL" id="SMMG02000001">
    <property type="protein sequence ID" value="KAA3487933.1"/>
    <property type="molecule type" value="Genomic_DNA"/>
</dbReference>
<dbReference type="Proteomes" id="UP000325315">
    <property type="component" value="Unassembled WGS sequence"/>
</dbReference>
<sequence>MELSTIGLFSLFNFFVHFPSTICHFKRYQLIQVRNSIVKMDGNEMARITLLKGQKQLCGLSSLKVEHHIFS</sequence>
<protein>
    <submittedName>
        <fullName evidence="1">Uncharacterized protein</fullName>
    </submittedName>
</protein>